<gene>
    <name evidence="1" type="ORF">B0T20DRAFT_180011</name>
</gene>
<evidence type="ECO:0000313" key="2">
    <source>
        <dbReference type="Proteomes" id="UP001281003"/>
    </source>
</evidence>
<proteinExistence type="predicted"/>
<accession>A0AAE0PHS3</accession>
<name>A0AAE0PHS3_SORBR</name>
<dbReference type="Proteomes" id="UP001281003">
    <property type="component" value="Unassembled WGS sequence"/>
</dbReference>
<sequence>MSLGGKRCLSFSRSLPLSSSLLRRVEKGKEFAFSTFEERDIIWSGHIGKLYSYLARERCGLHGPNRYHGSNHHQVFIPFYSRVSVVHFAFLSLFLQSAGHIPSSPSIPRWATHGKEGHIGIYGAECPQGLRRLHTMDLVLPTYHIYALVD</sequence>
<reference evidence="1" key="2">
    <citation type="submission" date="2023-07" db="EMBL/GenBank/DDBJ databases">
        <authorList>
            <consortium name="Lawrence Berkeley National Laboratory"/>
            <person name="Haridas S."/>
            <person name="Hensen N."/>
            <person name="Bonometti L."/>
            <person name="Westerberg I."/>
            <person name="Brannstrom I.O."/>
            <person name="Guillou S."/>
            <person name="Cros-Aarteil S."/>
            <person name="Calhoun S."/>
            <person name="Kuo A."/>
            <person name="Mondo S."/>
            <person name="Pangilinan J."/>
            <person name="Riley R."/>
            <person name="LaButti K."/>
            <person name="Andreopoulos B."/>
            <person name="Lipzen A."/>
            <person name="Chen C."/>
            <person name="Yanf M."/>
            <person name="Daum C."/>
            <person name="Ng V."/>
            <person name="Clum A."/>
            <person name="Steindorff A."/>
            <person name="Ohm R."/>
            <person name="Martin F."/>
            <person name="Silar P."/>
            <person name="Natvig D."/>
            <person name="Lalanne C."/>
            <person name="Gautier V."/>
            <person name="Ament-velasquez S.L."/>
            <person name="Kruys A."/>
            <person name="Hutchinson M.I."/>
            <person name="Powell A.J."/>
            <person name="Barry K."/>
            <person name="Miller A.N."/>
            <person name="Grigoriev I.V."/>
            <person name="Debuchy R."/>
            <person name="Gladieux P."/>
            <person name="Thoren M.H."/>
            <person name="Johannesson H."/>
        </authorList>
    </citation>
    <scope>NUCLEOTIDE SEQUENCE</scope>
    <source>
        <strain evidence="1">FGSC 1904</strain>
    </source>
</reference>
<comment type="caution">
    <text evidence="1">The sequence shown here is derived from an EMBL/GenBank/DDBJ whole genome shotgun (WGS) entry which is preliminary data.</text>
</comment>
<dbReference type="EMBL" id="JAUTDP010000004">
    <property type="protein sequence ID" value="KAK3400213.1"/>
    <property type="molecule type" value="Genomic_DNA"/>
</dbReference>
<keyword evidence="2" id="KW-1185">Reference proteome</keyword>
<protein>
    <submittedName>
        <fullName evidence="1">Uncharacterized protein</fullName>
    </submittedName>
</protein>
<dbReference type="AlphaFoldDB" id="A0AAE0PHS3"/>
<evidence type="ECO:0000313" key="1">
    <source>
        <dbReference type="EMBL" id="KAK3400213.1"/>
    </source>
</evidence>
<reference evidence="1" key="1">
    <citation type="journal article" date="2023" name="Mol. Phylogenet. Evol.">
        <title>Genome-scale phylogeny and comparative genomics of the fungal order Sordariales.</title>
        <authorList>
            <person name="Hensen N."/>
            <person name="Bonometti L."/>
            <person name="Westerberg I."/>
            <person name="Brannstrom I.O."/>
            <person name="Guillou S."/>
            <person name="Cros-Aarteil S."/>
            <person name="Calhoun S."/>
            <person name="Haridas S."/>
            <person name="Kuo A."/>
            <person name="Mondo S."/>
            <person name="Pangilinan J."/>
            <person name="Riley R."/>
            <person name="LaButti K."/>
            <person name="Andreopoulos B."/>
            <person name="Lipzen A."/>
            <person name="Chen C."/>
            <person name="Yan M."/>
            <person name="Daum C."/>
            <person name="Ng V."/>
            <person name="Clum A."/>
            <person name="Steindorff A."/>
            <person name="Ohm R.A."/>
            <person name="Martin F."/>
            <person name="Silar P."/>
            <person name="Natvig D.O."/>
            <person name="Lalanne C."/>
            <person name="Gautier V."/>
            <person name="Ament-Velasquez S.L."/>
            <person name="Kruys A."/>
            <person name="Hutchinson M.I."/>
            <person name="Powell A.J."/>
            <person name="Barry K."/>
            <person name="Miller A.N."/>
            <person name="Grigoriev I.V."/>
            <person name="Debuchy R."/>
            <person name="Gladieux P."/>
            <person name="Hiltunen Thoren M."/>
            <person name="Johannesson H."/>
        </authorList>
    </citation>
    <scope>NUCLEOTIDE SEQUENCE</scope>
    <source>
        <strain evidence="1">FGSC 1904</strain>
    </source>
</reference>
<organism evidence="1 2">
    <name type="scientific">Sordaria brevicollis</name>
    <dbReference type="NCBI Taxonomy" id="83679"/>
    <lineage>
        <taxon>Eukaryota</taxon>
        <taxon>Fungi</taxon>
        <taxon>Dikarya</taxon>
        <taxon>Ascomycota</taxon>
        <taxon>Pezizomycotina</taxon>
        <taxon>Sordariomycetes</taxon>
        <taxon>Sordariomycetidae</taxon>
        <taxon>Sordariales</taxon>
        <taxon>Sordariaceae</taxon>
        <taxon>Sordaria</taxon>
    </lineage>
</organism>